<evidence type="ECO:0000256" key="1">
    <source>
        <dbReference type="SAM" id="MobiDB-lite"/>
    </source>
</evidence>
<sequence length="342" mass="38256">MSLSSVSATTTTDDQGGATPITSIHTDIIQYHILNRLDGPTLASTCCATAQFSSLCSGNNLWRNICNSTWPSTADPRVSAAISAFPSGHRSFYSDSFPSLRHHHDVIPHRPENKANHPRVSNTSEFISAVDIYYDDVLLHSKVIVTETLSCWFLTSPFQVDLLGHKETVATPLKFEFEGACMSRVEERLRVSWILIDPVRKRAVNFASLKPVDVRRQWMEEDIQLRYATVVAAGGGDLVQCGVVVTLGGKEGGELKIKEASMQIEDMEGRIVIGIDSLVILNDAMEGQRRKRDENFEKAVYEKFSGIRVELKERKIMKERRLDVVFIGIGVSIFFALWAFFV</sequence>
<dbReference type="InterPro" id="IPR045283">
    <property type="entry name" value="AT3G44326-like"/>
</dbReference>
<feature type="region of interest" description="Disordered" evidence="1">
    <location>
        <begin position="1"/>
        <end position="20"/>
    </location>
</feature>
<dbReference type="AlphaFoldDB" id="A0ABD3SVF9"/>
<dbReference type="InterPro" id="IPR036047">
    <property type="entry name" value="F-box-like_dom_sf"/>
</dbReference>
<reference evidence="3 4" key="1">
    <citation type="submission" date="2024-12" db="EMBL/GenBank/DDBJ databases">
        <title>The unique morphological basis and parallel evolutionary history of personate flowers in Penstemon.</title>
        <authorList>
            <person name="Depatie T.H."/>
            <person name="Wessinger C.A."/>
        </authorList>
    </citation>
    <scope>NUCLEOTIDE SEQUENCE [LARGE SCALE GENOMIC DNA]</scope>
    <source>
        <strain evidence="3">WTNN_2</strain>
        <tissue evidence="3">Leaf</tissue>
    </source>
</reference>
<evidence type="ECO:0008006" key="5">
    <source>
        <dbReference type="Google" id="ProtNLM"/>
    </source>
</evidence>
<evidence type="ECO:0000313" key="4">
    <source>
        <dbReference type="Proteomes" id="UP001634393"/>
    </source>
</evidence>
<evidence type="ECO:0000313" key="3">
    <source>
        <dbReference type="EMBL" id="KAL3828594.1"/>
    </source>
</evidence>
<organism evidence="3 4">
    <name type="scientific">Penstemon smallii</name>
    <dbReference type="NCBI Taxonomy" id="265156"/>
    <lineage>
        <taxon>Eukaryota</taxon>
        <taxon>Viridiplantae</taxon>
        <taxon>Streptophyta</taxon>
        <taxon>Embryophyta</taxon>
        <taxon>Tracheophyta</taxon>
        <taxon>Spermatophyta</taxon>
        <taxon>Magnoliopsida</taxon>
        <taxon>eudicotyledons</taxon>
        <taxon>Gunneridae</taxon>
        <taxon>Pentapetalae</taxon>
        <taxon>asterids</taxon>
        <taxon>lamiids</taxon>
        <taxon>Lamiales</taxon>
        <taxon>Plantaginaceae</taxon>
        <taxon>Cheloneae</taxon>
        <taxon>Penstemon</taxon>
    </lineage>
</organism>
<feature type="transmembrane region" description="Helical" evidence="2">
    <location>
        <begin position="322"/>
        <end position="341"/>
    </location>
</feature>
<gene>
    <name evidence="3" type="ORF">ACJIZ3_017396</name>
</gene>
<keyword evidence="2" id="KW-0472">Membrane</keyword>
<dbReference type="PANTHER" id="PTHR33736">
    <property type="entry name" value="F-BOX PROTEIN-RELATED"/>
    <property type="match status" value="1"/>
</dbReference>
<dbReference type="EMBL" id="JBJXBP010000005">
    <property type="protein sequence ID" value="KAL3828594.1"/>
    <property type="molecule type" value="Genomic_DNA"/>
</dbReference>
<proteinExistence type="predicted"/>
<evidence type="ECO:0000256" key="2">
    <source>
        <dbReference type="SAM" id="Phobius"/>
    </source>
</evidence>
<keyword evidence="2" id="KW-1133">Transmembrane helix</keyword>
<accession>A0ABD3SVF9</accession>
<keyword evidence="4" id="KW-1185">Reference proteome</keyword>
<protein>
    <recommendedName>
        <fullName evidence="5">F-box protein</fullName>
    </recommendedName>
</protein>
<keyword evidence="2" id="KW-0812">Transmembrane</keyword>
<comment type="caution">
    <text evidence="3">The sequence shown here is derived from an EMBL/GenBank/DDBJ whole genome shotgun (WGS) entry which is preliminary data.</text>
</comment>
<dbReference type="Proteomes" id="UP001634393">
    <property type="component" value="Unassembled WGS sequence"/>
</dbReference>
<feature type="compositionally biased region" description="Low complexity" evidence="1">
    <location>
        <begin position="8"/>
        <end position="19"/>
    </location>
</feature>
<dbReference type="SUPFAM" id="SSF81383">
    <property type="entry name" value="F-box domain"/>
    <property type="match status" value="1"/>
</dbReference>
<name>A0ABD3SVF9_9LAMI</name>
<dbReference type="PANTHER" id="PTHR33736:SF18">
    <property type="entry name" value="F-BOX DOMAIN-CONTAINING PROTEIN"/>
    <property type="match status" value="1"/>
</dbReference>